<dbReference type="InterPro" id="IPR036259">
    <property type="entry name" value="MFS_trans_sf"/>
</dbReference>
<feature type="transmembrane region" description="Helical" evidence="1">
    <location>
        <begin position="252"/>
        <end position="274"/>
    </location>
</feature>
<feature type="transmembrane region" description="Helical" evidence="1">
    <location>
        <begin position="346"/>
        <end position="363"/>
    </location>
</feature>
<dbReference type="AlphaFoldDB" id="A0A059F3D8"/>
<feature type="transmembrane region" description="Helical" evidence="1">
    <location>
        <begin position="42"/>
        <end position="61"/>
    </location>
</feature>
<feature type="transmembrane region" description="Helical" evidence="1">
    <location>
        <begin position="68"/>
        <end position="87"/>
    </location>
</feature>
<feature type="transmembrane region" description="Helical" evidence="1">
    <location>
        <begin position="158"/>
        <end position="178"/>
    </location>
</feature>
<dbReference type="OrthoDB" id="2191737at2759"/>
<reference evidence="2 3" key="2">
    <citation type="submission" date="2014-03" db="EMBL/GenBank/DDBJ databases">
        <title>The Genome Sequence of Anncaliia algerae insect isolate PRA339.</title>
        <authorList>
            <consortium name="The Broad Institute Genome Sequencing Platform"/>
            <consortium name="The Broad Institute Genome Sequencing Center for Infectious Disease"/>
            <person name="Cuomo C."/>
            <person name="Becnel J."/>
            <person name="Sanscrainte N."/>
            <person name="Walker B."/>
            <person name="Young S.K."/>
            <person name="Zeng Q."/>
            <person name="Gargeya S."/>
            <person name="Fitzgerald M."/>
            <person name="Haas B."/>
            <person name="Abouelleil A."/>
            <person name="Alvarado L."/>
            <person name="Arachchi H.M."/>
            <person name="Berlin A.M."/>
            <person name="Chapman S.B."/>
            <person name="Dewar J."/>
            <person name="Goldberg J."/>
            <person name="Griggs A."/>
            <person name="Gujja S."/>
            <person name="Hansen M."/>
            <person name="Howarth C."/>
            <person name="Imamovic A."/>
            <person name="Larimer J."/>
            <person name="McCowan C."/>
            <person name="Murphy C."/>
            <person name="Neiman D."/>
            <person name="Pearson M."/>
            <person name="Priest M."/>
            <person name="Roberts A."/>
            <person name="Saif S."/>
            <person name="Shea T."/>
            <person name="Sisk P."/>
            <person name="Sykes S."/>
            <person name="Wortman J."/>
            <person name="Nusbaum C."/>
            <person name="Birren B."/>
        </authorList>
    </citation>
    <scope>NUCLEOTIDE SEQUENCE [LARGE SCALE GENOMIC DNA]</scope>
    <source>
        <strain evidence="2 3">PRA339</strain>
    </source>
</reference>
<dbReference type="EMBL" id="KK365141">
    <property type="protein sequence ID" value="KCZ81504.1"/>
    <property type="molecule type" value="Genomic_DNA"/>
</dbReference>
<proteinExistence type="predicted"/>
<keyword evidence="1" id="KW-1133">Transmembrane helix</keyword>
<dbReference type="HOGENOM" id="CLU_051363_0_0_1"/>
<gene>
    <name evidence="2" type="ORF">H312_01082</name>
</gene>
<keyword evidence="1" id="KW-0812">Transmembrane</keyword>
<sequence>MNNSVKYYIFLFTRNYIPLAAYLTPYILETKKISKKDLLNKITHKLFIATIFTSMLAPFFIEAFGKKFICVIDNLIECSVYLIFLFMSQRNTFLCELAGILHGITKSLESISKSIMYDGDPKRSAEKYAIYSVIKQSSSTISAISGQELFYMTNSYSILVYLSLISMIFSLIFSIFFLEELEQKHFDLNALISPKKIFTELKTELNQSVILFSIFYIISTTLLIALSVYSTYIFMERQNEIDIYSSRLGKLFYLIFTPFRIFFFLIAKIFSVFSKKIKVNLKYDKNVILFGYINAFCRLVALIPKYTIMKYEFTPLTRSLFLTFFIFLILLILFFLFAIRSLFLTYILTIIGLFLSFTCLGVSNNGFKNHSKSHTIYSLNLFFSAIIHACVSFYARRKECKASRRLLYYCVIDGTLVALVSLYLIFKNLF</sequence>
<protein>
    <recommendedName>
        <fullName evidence="4">Major facilitator superfamily associated domain-containing protein</fullName>
    </recommendedName>
</protein>
<dbReference type="Proteomes" id="UP000030655">
    <property type="component" value="Unassembled WGS sequence"/>
</dbReference>
<feature type="transmembrane region" description="Helical" evidence="1">
    <location>
        <begin position="406"/>
        <end position="426"/>
    </location>
</feature>
<dbReference type="VEuPathDB" id="MicrosporidiaDB:H312_01082"/>
<feature type="transmembrane region" description="Helical" evidence="1">
    <location>
        <begin position="7"/>
        <end position="27"/>
    </location>
</feature>
<keyword evidence="1" id="KW-0472">Membrane</keyword>
<keyword evidence="3" id="KW-1185">Reference proteome</keyword>
<dbReference type="SUPFAM" id="SSF103473">
    <property type="entry name" value="MFS general substrate transporter"/>
    <property type="match status" value="1"/>
</dbReference>
<evidence type="ECO:0008006" key="4">
    <source>
        <dbReference type="Google" id="ProtNLM"/>
    </source>
</evidence>
<reference evidence="3" key="1">
    <citation type="submission" date="2013-02" db="EMBL/GenBank/DDBJ databases">
        <authorList>
            <consortium name="The Broad Institute Genome Sequencing Platform"/>
            <person name="Cuomo C."/>
            <person name="Becnel J."/>
            <person name="Sanscrainte N."/>
            <person name="Walker B."/>
            <person name="Young S.K."/>
            <person name="Zeng Q."/>
            <person name="Gargeya S."/>
            <person name="Fitzgerald M."/>
            <person name="Haas B."/>
            <person name="Abouelleil A."/>
            <person name="Alvarado L."/>
            <person name="Arachchi H.M."/>
            <person name="Berlin A.M."/>
            <person name="Chapman S.B."/>
            <person name="Dewar J."/>
            <person name="Goldberg J."/>
            <person name="Griggs A."/>
            <person name="Gujja S."/>
            <person name="Hansen M."/>
            <person name="Howarth C."/>
            <person name="Imamovic A."/>
            <person name="Larimer J."/>
            <person name="McCowan C."/>
            <person name="Murphy C."/>
            <person name="Neiman D."/>
            <person name="Pearson M."/>
            <person name="Priest M."/>
            <person name="Roberts A."/>
            <person name="Saif S."/>
            <person name="Shea T."/>
            <person name="Sisk P."/>
            <person name="Sykes S."/>
            <person name="Wortman J."/>
            <person name="Nusbaum C."/>
            <person name="Birren B."/>
        </authorList>
    </citation>
    <scope>NUCLEOTIDE SEQUENCE [LARGE SCALE GENOMIC DNA]</scope>
    <source>
        <strain evidence="3">PRA339</strain>
    </source>
</reference>
<feature type="transmembrane region" description="Helical" evidence="1">
    <location>
        <begin position="375"/>
        <end position="394"/>
    </location>
</feature>
<feature type="transmembrane region" description="Helical" evidence="1">
    <location>
        <begin position="209"/>
        <end position="232"/>
    </location>
</feature>
<accession>A0A059F3D8</accession>
<organism evidence="2 3">
    <name type="scientific">Anncaliia algerae PRA339</name>
    <dbReference type="NCBI Taxonomy" id="1288291"/>
    <lineage>
        <taxon>Eukaryota</taxon>
        <taxon>Fungi</taxon>
        <taxon>Fungi incertae sedis</taxon>
        <taxon>Microsporidia</taxon>
        <taxon>Tubulinosematoidea</taxon>
        <taxon>Tubulinosematidae</taxon>
        <taxon>Anncaliia</taxon>
    </lineage>
</organism>
<evidence type="ECO:0000313" key="3">
    <source>
        <dbReference type="Proteomes" id="UP000030655"/>
    </source>
</evidence>
<feature type="transmembrane region" description="Helical" evidence="1">
    <location>
        <begin position="320"/>
        <end position="339"/>
    </location>
</feature>
<feature type="transmembrane region" description="Helical" evidence="1">
    <location>
        <begin position="286"/>
        <end position="308"/>
    </location>
</feature>
<name>A0A059F3D8_9MICR</name>
<evidence type="ECO:0000256" key="1">
    <source>
        <dbReference type="SAM" id="Phobius"/>
    </source>
</evidence>
<evidence type="ECO:0000313" key="2">
    <source>
        <dbReference type="EMBL" id="KCZ81504.1"/>
    </source>
</evidence>